<dbReference type="SUPFAM" id="SSF103481">
    <property type="entry name" value="Multidrug resistance efflux transporter EmrE"/>
    <property type="match status" value="1"/>
</dbReference>
<dbReference type="PANTHER" id="PTHR22911:SF137">
    <property type="entry name" value="SOLUTE CARRIER FAMILY 35 MEMBER G2-RELATED"/>
    <property type="match status" value="1"/>
</dbReference>
<dbReference type="AlphaFoldDB" id="X1V869"/>
<comment type="caution">
    <text evidence="3">The sequence shown here is derived from an EMBL/GenBank/DDBJ whole genome shotgun (WGS) entry which is preliminary data.</text>
</comment>
<dbReference type="PANTHER" id="PTHR22911">
    <property type="entry name" value="ACYL-MALONYL CONDENSING ENZYME-RELATED"/>
    <property type="match status" value="1"/>
</dbReference>
<accession>X1V869</accession>
<keyword evidence="1" id="KW-0472">Membrane</keyword>
<reference evidence="3" key="1">
    <citation type="journal article" date="2014" name="Front. Microbiol.">
        <title>High frequency of phylogenetically diverse reductive dehalogenase-homologous genes in deep subseafloor sedimentary metagenomes.</title>
        <authorList>
            <person name="Kawai M."/>
            <person name="Futagami T."/>
            <person name="Toyoda A."/>
            <person name="Takaki Y."/>
            <person name="Nishi S."/>
            <person name="Hori S."/>
            <person name="Arai W."/>
            <person name="Tsubouchi T."/>
            <person name="Morono Y."/>
            <person name="Uchiyama I."/>
            <person name="Ito T."/>
            <person name="Fujiyama A."/>
            <person name="Inagaki F."/>
            <person name="Takami H."/>
        </authorList>
    </citation>
    <scope>NUCLEOTIDE SEQUENCE</scope>
    <source>
        <strain evidence="3">Expedition CK06-06</strain>
    </source>
</reference>
<keyword evidence="1" id="KW-0812">Transmembrane</keyword>
<dbReference type="Gene3D" id="1.10.3730.20">
    <property type="match status" value="1"/>
</dbReference>
<organism evidence="3">
    <name type="scientific">marine sediment metagenome</name>
    <dbReference type="NCBI Taxonomy" id="412755"/>
    <lineage>
        <taxon>unclassified sequences</taxon>
        <taxon>metagenomes</taxon>
        <taxon>ecological metagenomes</taxon>
    </lineage>
</organism>
<proteinExistence type="predicted"/>
<sequence length="145" mass="16230">LENLLMLKFGTIGDLYVLFATIAWATTAIVARKYLKELHAGLIAFYRFLFAGIIFIIYMIAFKGIEITSIYQVLIGIVIGIGTILYYEGIKLIKAAQVSALELSTPFFAAILGYLILGEYITLVQFIGILFLIKGIYFLSKKENL</sequence>
<protein>
    <recommendedName>
        <fullName evidence="2">EamA domain-containing protein</fullName>
    </recommendedName>
</protein>
<feature type="transmembrane region" description="Helical" evidence="1">
    <location>
        <begin position="43"/>
        <end position="61"/>
    </location>
</feature>
<dbReference type="GO" id="GO:0016020">
    <property type="term" value="C:membrane"/>
    <property type="evidence" value="ECO:0007669"/>
    <property type="project" value="InterPro"/>
</dbReference>
<keyword evidence="1" id="KW-1133">Transmembrane helix</keyword>
<gene>
    <name evidence="3" type="ORF">S12H4_51246</name>
</gene>
<feature type="transmembrane region" description="Helical" evidence="1">
    <location>
        <begin position="12"/>
        <end position="31"/>
    </location>
</feature>
<dbReference type="EMBL" id="BARW01032365">
    <property type="protein sequence ID" value="GAJ12452.1"/>
    <property type="molecule type" value="Genomic_DNA"/>
</dbReference>
<dbReference type="Pfam" id="PF00892">
    <property type="entry name" value="EamA"/>
    <property type="match status" value="1"/>
</dbReference>
<dbReference type="InterPro" id="IPR037185">
    <property type="entry name" value="EmrE-like"/>
</dbReference>
<name>X1V869_9ZZZZ</name>
<dbReference type="InterPro" id="IPR000620">
    <property type="entry name" value="EamA_dom"/>
</dbReference>
<evidence type="ECO:0000256" key="1">
    <source>
        <dbReference type="SAM" id="Phobius"/>
    </source>
</evidence>
<evidence type="ECO:0000313" key="3">
    <source>
        <dbReference type="EMBL" id="GAJ12452.1"/>
    </source>
</evidence>
<feature type="domain" description="EamA" evidence="2">
    <location>
        <begin position="12"/>
        <end position="140"/>
    </location>
</feature>
<evidence type="ECO:0000259" key="2">
    <source>
        <dbReference type="Pfam" id="PF00892"/>
    </source>
</evidence>
<feature type="non-terminal residue" evidence="3">
    <location>
        <position position="1"/>
    </location>
</feature>
<feature type="transmembrane region" description="Helical" evidence="1">
    <location>
        <begin position="67"/>
        <end position="87"/>
    </location>
</feature>